<gene>
    <name evidence="5" type="ORF">SJ2017_0496</name>
</gene>
<evidence type="ECO:0000256" key="3">
    <source>
        <dbReference type="SAM" id="SignalP"/>
    </source>
</evidence>
<proteinExistence type="inferred from homology"/>
<dbReference type="Gene3D" id="3.40.190.10">
    <property type="entry name" value="Periplasmic binding protein-like II"/>
    <property type="match status" value="2"/>
</dbReference>
<evidence type="ECO:0000256" key="1">
    <source>
        <dbReference type="ARBA" id="ARBA00010333"/>
    </source>
</evidence>
<protein>
    <recommendedName>
        <fullName evidence="4">Solute-binding protein family 3/N-terminal domain-containing protein</fullName>
    </recommendedName>
</protein>
<dbReference type="PANTHER" id="PTHR35936:SF25">
    <property type="entry name" value="ABC TRANSPORTER SUBSTRATE-BINDING PROTEIN"/>
    <property type="match status" value="1"/>
</dbReference>
<keyword evidence="6" id="KW-1185">Reference proteome</keyword>
<name>A0ABN4YDM0_9GAMM</name>
<dbReference type="RefSeq" id="WP_080914767.1">
    <property type="nucleotide sequence ID" value="NZ_CP020472.1"/>
</dbReference>
<feature type="domain" description="Solute-binding protein family 3/N-terminal" evidence="4">
    <location>
        <begin position="33"/>
        <end position="255"/>
    </location>
</feature>
<reference evidence="5 6" key="1">
    <citation type="submission" date="2017-03" db="EMBL/GenBank/DDBJ databases">
        <title>Genome sequencing of Shewanella japonica KCTC 22435.</title>
        <authorList>
            <person name="Kim K.M."/>
        </authorList>
    </citation>
    <scope>NUCLEOTIDE SEQUENCE [LARGE SCALE GENOMIC DNA]</scope>
    <source>
        <strain evidence="5 6">KCTC 22435</strain>
    </source>
</reference>
<sequence length="264" mass="29471">MTLNTALTKLFACTTACLLCLSSLWSASLSAKPLLIASDIWCPYVCEGQTGYVTELTKRAFAEMDQPVHFIAVPFNRALKEVQHGNIDAILAVTPEHVSQFNLYTDEVVVGYASKDFYTTTGFAWQFNQLEDLDNVQVGIIRGYDYGERLNDKIANSNRFYIATGNQPLTMNLKRLIKGRFHVMLGNKVVIQNTAEKLALDDKIRFAGTFGEPLPLYVGFNQGATKAAKMFNQGLTKLKKTGEYQQILDKYNIEHPADPLALTP</sequence>
<keyword evidence="2 3" id="KW-0732">Signal</keyword>
<comment type="similarity">
    <text evidence="1">Belongs to the bacterial solute-binding protein 3 family.</text>
</comment>
<dbReference type="Proteomes" id="UP000191820">
    <property type="component" value="Chromosome"/>
</dbReference>
<dbReference type="EMBL" id="CP020472">
    <property type="protein sequence ID" value="ARD20834.1"/>
    <property type="molecule type" value="Genomic_DNA"/>
</dbReference>
<evidence type="ECO:0000259" key="4">
    <source>
        <dbReference type="SMART" id="SM00062"/>
    </source>
</evidence>
<feature type="chain" id="PRO_5045272681" description="Solute-binding protein family 3/N-terminal domain-containing protein" evidence="3">
    <location>
        <begin position="32"/>
        <end position="264"/>
    </location>
</feature>
<evidence type="ECO:0000313" key="6">
    <source>
        <dbReference type="Proteomes" id="UP000191820"/>
    </source>
</evidence>
<dbReference type="PANTHER" id="PTHR35936">
    <property type="entry name" value="MEMBRANE-BOUND LYTIC MUREIN TRANSGLYCOSYLASE F"/>
    <property type="match status" value="1"/>
</dbReference>
<dbReference type="SMART" id="SM00062">
    <property type="entry name" value="PBPb"/>
    <property type="match status" value="1"/>
</dbReference>
<organism evidence="5 6">
    <name type="scientific">Shewanella japonica</name>
    <dbReference type="NCBI Taxonomy" id="93973"/>
    <lineage>
        <taxon>Bacteria</taxon>
        <taxon>Pseudomonadati</taxon>
        <taxon>Pseudomonadota</taxon>
        <taxon>Gammaproteobacteria</taxon>
        <taxon>Alteromonadales</taxon>
        <taxon>Shewanellaceae</taxon>
        <taxon>Shewanella</taxon>
    </lineage>
</organism>
<dbReference type="InterPro" id="IPR001638">
    <property type="entry name" value="Solute-binding_3/MltF_N"/>
</dbReference>
<evidence type="ECO:0000256" key="2">
    <source>
        <dbReference type="ARBA" id="ARBA00022729"/>
    </source>
</evidence>
<dbReference type="Pfam" id="PF00497">
    <property type="entry name" value="SBP_bac_3"/>
    <property type="match status" value="1"/>
</dbReference>
<accession>A0ABN4YDM0</accession>
<evidence type="ECO:0000313" key="5">
    <source>
        <dbReference type="EMBL" id="ARD20834.1"/>
    </source>
</evidence>
<feature type="signal peptide" evidence="3">
    <location>
        <begin position="1"/>
        <end position="31"/>
    </location>
</feature>
<dbReference type="SUPFAM" id="SSF53850">
    <property type="entry name" value="Periplasmic binding protein-like II"/>
    <property type="match status" value="1"/>
</dbReference>